<sequence length="71" mass="7833">MQWGSLDGVHGGPVWRTSRTRDVLQHNLVSATRVHVASMATLCEKVFRDTNTATTTTTTTTKSILKVFGAW</sequence>
<accession>A0AAW0SZQ8</accession>
<reference evidence="1 2" key="1">
    <citation type="submission" date="2023-03" db="EMBL/GenBank/DDBJ databases">
        <title>High-quality genome of Scylla paramamosain provides insights in environmental adaptation.</title>
        <authorList>
            <person name="Zhang L."/>
        </authorList>
    </citation>
    <scope>NUCLEOTIDE SEQUENCE [LARGE SCALE GENOMIC DNA]</scope>
    <source>
        <strain evidence="1">LZ_2023a</strain>
        <tissue evidence="1">Muscle</tissue>
    </source>
</reference>
<dbReference type="AlphaFoldDB" id="A0AAW0SZQ8"/>
<dbReference type="EMBL" id="JARAKH010000041">
    <property type="protein sequence ID" value="KAK8380914.1"/>
    <property type="molecule type" value="Genomic_DNA"/>
</dbReference>
<evidence type="ECO:0000313" key="2">
    <source>
        <dbReference type="Proteomes" id="UP001487740"/>
    </source>
</evidence>
<evidence type="ECO:0000313" key="1">
    <source>
        <dbReference type="EMBL" id="KAK8380914.1"/>
    </source>
</evidence>
<keyword evidence="2" id="KW-1185">Reference proteome</keyword>
<proteinExistence type="predicted"/>
<gene>
    <name evidence="1" type="ORF">O3P69_008084</name>
</gene>
<protein>
    <submittedName>
        <fullName evidence="1">Uncharacterized protein</fullName>
    </submittedName>
</protein>
<organism evidence="1 2">
    <name type="scientific">Scylla paramamosain</name>
    <name type="common">Mud crab</name>
    <dbReference type="NCBI Taxonomy" id="85552"/>
    <lineage>
        <taxon>Eukaryota</taxon>
        <taxon>Metazoa</taxon>
        <taxon>Ecdysozoa</taxon>
        <taxon>Arthropoda</taxon>
        <taxon>Crustacea</taxon>
        <taxon>Multicrustacea</taxon>
        <taxon>Malacostraca</taxon>
        <taxon>Eumalacostraca</taxon>
        <taxon>Eucarida</taxon>
        <taxon>Decapoda</taxon>
        <taxon>Pleocyemata</taxon>
        <taxon>Brachyura</taxon>
        <taxon>Eubrachyura</taxon>
        <taxon>Portunoidea</taxon>
        <taxon>Portunidae</taxon>
        <taxon>Portuninae</taxon>
        <taxon>Scylla</taxon>
    </lineage>
</organism>
<dbReference type="Proteomes" id="UP001487740">
    <property type="component" value="Unassembled WGS sequence"/>
</dbReference>
<comment type="caution">
    <text evidence="1">The sequence shown here is derived from an EMBL/GenBank/DDBJ whole genome shotgun (WGS) entry which is preliminary data.</text>
</comment>
<name>A0AAW0SZQ8_SCYPA</name>